<dbReference type="GO" id="GO:0006616">
    <property type="term" value="P:SRP-dependent cotranslational protein targeting to membrane, translocation"/>
    <property type="evidence" value="ECO:0007669"/>
    <property type="project" value="InterPro"/>
</dbReference>
<keyword evidence="7 8" id="KW-0472">Membrane</keyword>
<dbReference type="Proteomes" id="UP000014500">
    <property type="component" value="Unassembled WGS sequence"/>
</dbReference>
<dbReference type="PANTHER" id="PTHR12371:SF11">
    <property type="entry name" value="TRANSLOCATING CHAIN-ASSOCIATED MEMBRANE PROTEIN"/>
    <property type="match status" value="1"/>
</dbReference>
<keyword evidence="13" id="KW-1185">Reference proteome</keyword>
<dbReference type="PANTHER" id="PTHR12371">
    <property type="entry name" value="TRANSLOCATION ASSOCIATED MEMBRANE PROTEIN"/>
    <property type="match status" value="1"/>
</dbReference>
<reference evidence="12" key="2">
    <citation type="submission" date="2015-02" db="UniProtKB">
        <authorList>
            <consortium name="EnsemblMetazoa"/>
        </authorList>
    </citation>
    <scope>IDENTIFICATION</scope>
</reference>
<feature type="transmembrane region" description="Helical" evidence="10">
    <location>
        <begin position="220"/>
        <end position="241"/>
    </location>
</feature>
<dbReference type="STRING" id="126957.T1IL87"/>
<dbReference type="InterPro" id="IPR016447">
    <property type="entry name" value="Translocation_assoc_membrane"/>
</dbReference>
<evidence type="ECO:0000256" key="4">
    <source>
        <dbReference type="ARBA" id="ARBA00022692"/>
    </source>
</evidence>
<evidence type="ECO:0000256" key="9">
    <source>
        <dbReference type="SAM" id="MobiDB-lite"/>
    </source>
</evidence>
<evidence type="ECO:0000313" key="12">
    <source>
        <dbReference type="EnsemblMetazoa" id="SMAR001707-PA"/>
    </source>
</evidence>
<evidence type="ECO:0000256" key="6">
    <source>
        <dbReference type="ARBA" id="ARBA00022989"/>
    </source>
</evidence>
<keyword evidence="3" id="KW-0813">Transport</keyword>
<dbReference type="SMART" id="SM00724">
    <property type="entry name" value="TLC"/>
    <property type="match status" value="1"/>
</dbReference>
<evidence type="ECO:0000256" key="8">
    <source>
        <dbReference type="PROSITE-ProRule" id="PRU00205"/>
    </source>
</evidence>
<evidence type="ECO:0000256" key="1">
    <source>
        <dbReference type="ARBA" id="ARBA00004141"/>
    </source>
</evidence>
<feature type="transmembrane region" description="Helical" evidence="10">
    <location>
        <begin position="162"/>
        <end position="186"/>
    </location>
</feature>
<comment type="similarity">
    <text evidence="2">Belongs to the TRAM family.</text>
</comment>
<dbReference type="InterPro" id="IPR006634">
    <property type="entry name" value="TLC-dom"/>
</dbReference>
<comment type="subcellular location">
    <subcellularLocation>
        <location evidence="1">Membrane</location>
        <topology evidence="1">Multi-pass membrane protein</topology>
    </subcellularLocation>
</comment>
<dbReference type="GO" id="GO:0045048">
    <property type="term" value="P:protein insertion into ER membrane"/>
    <property type="evidence" value="ECO:0007669"/>
    <property type="project" value="TreeGrafter"/>
</dbReference>
<dbReference type="OMA" id="CAVFFYF"/>
<feature type="transmembrane region" description="Helical" evidence="10">
    <location>
        <begin position="124"/>
        <end position="142"/>
    </location>
</feature>
<dbReference type="Pfam" id="PF03798">
    <property type="entry name" value="TRAM_LAG1_CLN8"/>
    <property type="match status" value="1"/>
</dbReference>
<evidence type="ECO:0000256" key="3">
    <source>
        <dbReference type="ARBA" id="ARBA00022448"/>
    </source>
</evidence>
<dbReference type="PhylomeDB" id="T1IL87"/>
<protein>
    <recommendedName>
        <fullName evidence="11">TLC domain-containing protein</fullName>
    </recommendedName>
</protein>
<proteinExistence type="inferred from homology"/>
<name>T1IL87_STRMM</name>
<reference evidence="13" key="1">
    <citation type="submission" date="2011-05" db="EMBL/GenBank/DDBJ databases">
        <authorList>
            <person name="Richards S.R."/>
            <person name="Qu J."/>
            <person name="Jiang H."/>
            <person name="Jhangiani S.N."/>
            <person name="Agravi P."/>
            <person name="Goodspeed R."/>
            <person name="Gross S."/>
            <person name="Mandapat C."/>
            <person name="Jackson L."/>
            <person name="Mathew T."/>
            <person name="Pu L."/>
            <person name="Thornton R."/>
            <person name="Saada N."/>
            <person name="Wilczek-Boney K.B."/>
            <person name="Lee S."/>
            <person name="Kovar C."/>
            <person name="Wu Y."/>
            <person name="Scherer S.E."/>
            <person name="Worley K.C."/>
            <person name="Muzny D.M."/>
            <person name="Gibbs R."/>
        </authorList>
    </citation>
    <scope>NUCLEOTIDE SEQUENCE</scope>
    <source>
        <strain evidence="13">Brora</strain>
    </source>
</reference>
<evidence type="ECO:0000256" key="5">
    <source>
        <dbReference type="ARBA" id="ARBA00022927"/>
    </source>
</evidence>
<evidence type="ECO:0000256" key="7">
    <source>
        <dbReference type="ARBA" id="ARBA00023136"/>
    </source>
</evidence>
<evidence type="ECO:0000256" key="10">
    <source>
        <dbReference type="SAM" id="Phobius"/>
    </source>
</evidence>
<evidence type="ECO:0000313" key="13">
    <source>
        <dbReference type="Proteomes" id="UP000014500"/>
    </source>
</evidence>
<feature type="transmembrane region" description="Helical" evidence="10">
    <location>
        <begin position="85"/>
        <end position="103"/>
    </location>
</feature>
<evidence type="ECO:0000256" key="2">
    <source>
        <dbReference type="ARBA" id="ARBA00005999"/>
    </source>
</evidence>
<feature type="transmembrane region" description="Helical" evidence="10">
    <location>
        <begin position="298"/>
        <end position="319"/>
    </location>
</feature>
<dbReference type="PROSITE" id="PS50922">
    <property type="entry name" value="TLC"/>
    <property type="match status" value="1"/>
</dbReference>
<keyword evidence="4 8" id="KW-0812">Transmembrane</keyword>
<dbReference type="EMBL" id="JH430751">
    <property type="status" value="NOT_ANNOTATED_CDS"/>
    <property type="molecule type" value="Genomic_DNA"/>
</dbReference>
<feature type="domain" description="TLC" evidence="11">
    <location>
        <begin position="118"/>
        <end position="329"/>
    </location>
</feature>
<dbReference type="EnsemblMetazoa" id="SMAR001707-RA">
    <property type="protein sequence ID" value="SMAR001707-PA"/>
    <property type="gene ID" value="SMAR001707"/>
</dbReference>
<dbReference type="AlphaFoldDB" id="T1IL87"/>
<feature type="transmembrane region" description="Helical" evidence="10">
    <location>
        <begin position="253"/>
        <end position="278"/>
    </location>
</feature>
<dbReference type="PIRSF" id="PIRSF005449">
    <property type="entry name" value="Translocation_assoc_membrane"/>
    <property type="match status" value="1"/>
</dbReference>
<dbReference type="HOGENOM" id="CLU_062830_0_0_1"/>
<sequence>MAIKRRPSSKNPPILSHEFVIQNHADIVSCVAMVFVIGLMFQATAPYASMFVAMHHNVTNNATNDNERPDVITYTAGIKDICVTFFYFLICIVMHAIVQEYILDKLNRKMHLSKMKHSKFNESGHLLIFYLVSVLWGGDIIFRENFILNFSKLWDDYPHCEMQFMFKFFFIIQLSYWLHCFPELYFQKVKKEEMSARIQYAALHFVFFAAAYALNFTRVALCLAVIHYLVETIFHISRLLYFAEKTEIANTGFMVWNSLFVLVRLGSITITVLTFWYGLSLSSQPITNVAEGNFNTQIIRINGLLAVCLLQAWMMWNFITFHLKRMRERGIISYNLKKRTPAKKEKKPKTGKSGAEDDFSLLPEADQNTKKLRLRSSATSSGKSKK</sequence>
<organism evidence="12 13">
    <name type="scientific">Strigamia maritima</name>
    <name type="common">European centipede</name>
    <name type="synonym">Geophilus maritimus</name>
    <dbReference type="NCBI Taxonomy" id="126957"/>
    <lineage>
        <taxon>Eukaryota</taxon>
        <taxon>Metazoa</taxon>
        <taxon>Ecdysozoa</taxon>
        <taxon>Arthropoda</taxon>
        <taxon>Myriapoda</taxon>
        <taxon>Chilopoda</taxon>
        <taxon>Pleurostigmophora</taxon>
        <taxon>Geophilomorpha</taxon>
        <taxon>Linotaeniidae</taxon>
        <taxon>Strigamia</taxon>
    </lineage>
</organism>
<feature type="region of interest" description="Disordered" evidence="9">
    <location>
        <begin position="340"/>
        <end position="386"/>
    </location>
</feature>
<keyword evidence="5" id="KW-0653">Protein transport</keyword>
<accession>T1IL87</accession>
<evidence type="ECO:0000259" key="11">
    <source>
        <dbReference type="PROSITE" id="PS50922"/>
    </source>
</evidence>
<dbReference type="eggNOG" id="KOG1608">
    <property type="taxonomic scope" value="Eukaryota"/>
</dbReference>
<feature type="transmembrane region" description="Helical" evidence="10">
    <location>
        <begin position="198"/>
        <end position="214"/>
    </location>
</feature>
<feature type="compositionally biased region" description="Polar residues" evidence="9">
    <location>
        <begin position="376"/>
        <end position="386"/>
    </location>
</feature>
<dbReference type="GO" id="GO:0005789">
    <property type="term" value="C:endoplasmic reticulum membrane"/>
    <property type="evidence" value="ECO:0007669"/>
    <property type="project" value="TreeGrafter"/>
</dbReference>
<feature type="compositionally biased region" description="Basic residues" evidence="9">
    <location>
        <begin position="340"/>
        <end position="350"/>
    </location>
</feature>
<keyword evidence="6 10" id="KW-1133">Transmembrane helix</keyword>